<feature type="transmembrane region" description="Helical" evidence="5">
    <location>
        <begin position="18"/>
        <end position="36"/>
    </location>
</feature>
<comment type="subcellular location">
    <subcellularLocation>
        <location evidence="1">Cell membrane</location>
        <topology evidence="1">Multi-pass membrane protein</topology>
    </subcellularLocation>
</comment>
<dbReference type="Pfam" id="PF07690">
    <property type="entry name" value="MFS_1"/>
    <property type="match status" value="1"/>
</dbReference>
<evidence type="ECO:0000256" key="1">
    <source>
        <dbReference type="ARBA" id="ARBA00004651"/>
    </source>
</evidence>
<feature type="transmembrane region" description="Helical" evidence="5">
    <location>
        <begin position="136"/>
        <end position="156"/>
    </location>
</feature>
<keyword evidence="3 5" id="KW-1133">Transmembrane helix</keyword>
<dbReference type="InterPro" id="IPR036259">
    <property type="entry name" value="MFS_trans_sf"/>
</dbReference>
<dbReference type="EMBL" id="JACOSL010000045">
    <property type="protein sequence ID" value="MBI1756943.1"/>
    <property type="molecule type" value="Genomic_DNA"/>
</dbReference>
<dbReference type="PANTHER" id="PTHR23520">
    <property type="entry name" value="TRANSPORTER, PUTATIVE (AFU_ORTHOLOGUE AFUA_3G04000)-RELATED"/>
    <property type="match status" value="1"/>
</dbReference>
<feature type="transmembrane region" description="Helical" evidence="5">
    <location>
        <begin position="73"/>
        <end position="106"/>
    </location>
</feature>
<feature type="transmembrane region" description="Helical" evidence="5">
    <location>
        <begin position="296"/>
        <end position="320"/>
    </location>
</feature>
<evidence type="ECO:0000313" key="7">
    <source>
        <dbReference type="EMBL" id="MBI1756943.1"/>
    </source>
</evidence>
<dbReference type="GO" id="GO:0022857">
    <property type="term" value="F:transmembrane transporter activity"/>
    <property type="evidence" value="ECO:0007669"/>
    <property type="project" value="InterPro"/>
</dbReference>
<evidence type="ECO:0000259" key="6">
    <source>
        <dbReference type="PROSITE" id="PS50850"/>
    </source>
</evidence>
<accession>A0A931PU09</accession>
<gene>
    <name evidence="7" type="ORF">HYR64_07545</name>
</gene>
<keyword evidence="4 5" id="KW-0472">Membrane</keyword>
<feature type="transmembrane region" description="Helical" evidence="5">
    <location>
        <begin position="42"/>
        <end position="61"/>
    </location>
</feature>
<dbReference type="Gene3D" id="1.20.1250.20">
    <property type="entry name" value="MFS general substrate transporter like domains"/>
    <property type="match status" value="1"/>
</dbReference>
<evidence type="ECO:0000256" key="2">
    <source>
        <dbReference type="ARBA" id="ARBA00022692"/>
    </source>
</evidence>
<name>A0A931PU09_FIMGI</name>
<dbReference type="Proteomes" id="UP000727962">
    <property type="component" value="Unassembled WGS sequence"/>
</dbReference>
<feature type="transmembrane region" description="Helical" evidence="5">
    <location>
        <begin position="219"/>
        <end position="243"/>
    </location>
</feature>
<dbReference type="InterPro" id="IPR011701">
    <property type="entry name" value="MFS"/>
</dbReference>
<feature type="transmembrane region" description="Helical" evidence="5">
    <location>
        <begin position="255"/>
        <end position="276"/>
    </location>
</feature>
<keyword evidence="2 5" id="KW-0812">Transmembrane</keyword>
<evidence type="ECO:0000313" key="8">
    <source>
        <dbReference type="Proteomes" id="UP000727962"/>
    </source>
</evidence>
<sequence length="405" mass="42105">MRRPREIGFLFASRSIRLFAYGLASTVLALHLAALGYGAGGIGLLLSLTLVGDTVISLGFSLKADAIGRRQTLILGAGLMALAGLAFAMGSGFALLCVAATIGVISPSGNEVGPFLAIEQAALAQVVVAERRPLLFAWYHLAGAFASAGGALAAGWGVHALTTVGWTDVGGYRAVFGLYGALGILQLAPFLMLGRGVEVPLEERGPSAKFGLHRSRAKVLRLCALFSLDSFGGGFVVQAFLAYWFHVKFGARPEAIGSILFGANLLSGLSGLPAAWLARRIGLVNTMVWTHLPSNVLLAAVPFMPNFGWAIGCLLARFSISQMDVPTRQAFTIAVVEPDERSAAAGMAGVARTIGASLSPILSGSLVAASWLGTPFGLAGGLKIVYDLLLLKGFRDLDNAAPPVV</sequence>
<proteinExistence type="predicted"/>
<dbReference type="AlphaFoldDB" id="A0A931PU09"/>
<organism evidence="7 8">
    <name type="scientific">Fimbriimonas ginsengisoli</name>
    <dbReference type="NCBI Taxonomy" id="1005039"/>
    <lineage>
        <taxon>Bacteria</taxon>
        <taxon>Bacillati</taxon>
        <taxon>Armatimonadota</taxon>
        <taxon>Fimbriimonadia</taxon>
        <taxon>Fimbriimonadales</taxon>
        <taxon>Fimbriimonadaceae</taxon>
        <taxon>Fimbriimonas</taxon>
    </lineage>
</organism>
<evidence type="ECO:0000256" key="5">
    <source>
        <dbReference type="SAM" id="Phobius"/>
    </source>
</evidence>
<dbReference type="GO" id="GO:0005886">
    <property type="term" value="C:plasma membrane"/>
    <property type="evidence" value="ECO:0007669"/>
    <property type="project" value="UniProtKB-SubCell"/>
</dbReference>
<dbReference type="InterPro" id="IPR020846">
    <property type="entry name" value="MFS_dom"/>
</dbReference>
<dbReference type="PANTHER" id="PTHR23520:SF5">
    <property type="entry name" value="TRANSPORTER, PUTATIVE (AFU_ORTHOLOGUE AFUA_3G04000)-RELATED"/>
    <property type="match status" value="1"/>
</dbReference>
<feature type="domain" description="Major facilitator superfamily (MFS) profile" evidence="6">
    <location>
        <begin position="1"/>
        <end position="398"/>
    </location>
</feature>
<dbReference type="PROSITE" id="PS50850">
    <property type="entry name" value="MFS"/>
    <property type="match status" value="1"/>
</dbReference>
<reference evidence="7" key="1">
    <citation type="submission" date="2020-07" db="EMBL/GenBank/DDBJ databases">
        <title>Huge and variable diversity of episymbiotic CPR bacteria and DPANN archaea in groundwater ecosystems.</title>
        <authorList>
            <person name="He C.Y."/>
            <person name="Keren R."/>
            <person name="Whittaker M."/>
            <person name="Farag I.F."/>
            <person name="Doudna J."/>
            <person name="Cate J.H.D."/>
            <person name="Banfield J.F."/>
        </authorList>
    </citation>
    <scope>NUCLEOTIDE SEQUENCE</scope>
    <source>
        <strain evidence="7">NC_groundwater_17_Pr7_B-0.1um_64_12</strain>
    </source>
</reference>
<feature type="transmembrane region" description="Helical" evidence="5">
    <location>
        <begin position="176"/>
        <end position="198"/>
    </location>
</feature>
<evidence type="ECO:0000256" key="4">
    <source>
        <dbReference type="ARBA" id="ARBA00023136"/>
    </source>
</evidence>
<evidence type="ECO:0000256" key="3">
    <source>
        <dbReference type="ARBA" id="ARBA00022989"/>
    </source>
</evidence>
<dbReference type="SUPFAM" id="SSF103473">
    <property type="entry name" value="MFS general substrate transporter"/>
    <property type="match status" value="1"/>
</dbReference>
<comment type="caution">
    <text evidence="7">The sequence shown here is derived from an EMBL/GenBank/DDBJ whole genome shotgun (WGS) entry which is preliminary data.</text>
</comment>
<protein>
    <submittedName>
        <fullName evidence="7">MFS transporter</fullName>
    </submittedName>
</protein>